<keyword evidence="4" id="KW-1185">Reference proteome</keyword>
<dbReference type="AlphaFoldDB" id="A0A9N9QLX5"/>
<accession>A0A9N9QLX5</accession>
<evidence type="ECO:0000313" key="3">
    <source>
        <dbReference type="EMBL" id="CAG9764343.1"/>
    </source>
</evidence>
<protein>
    <recommendedName>
        <fullName evidence="2">Transcription factor TFIIIC triple barrel domain-containing protein</fullName>
    </recommendedName>
</protein>
<dbReference type="OrthoDB" id="1877767at2759"/>
<dbReference type="GO" id="GO:0000127">
    <property type="term" value="C:transcription factor TFIIIC complex"/>
    <property type="evidence" value="ECO:0007669"/>
    <property type="project" value="TreeGrafter"/>
</dbReference>
<dbReference type="Gene3D" id="2.60.40.4370">
    <property type="match status" value="1"/>
</dbReference>
<proteinExistence type="predicted"/>
<evidence type="ECO:0000313" key="4">
    <source>
        <dbReference type="Proteomes" id="UP001152799"/>
    </source>
</evidence>
<evidence type="ECO:0000256" key="1">
    <source>
        <dbReference type="SAM" id="MobiDB-lite"/>
    </source>
</evidence>
<dbReference type="Pfam" id="PF10419">
    <property type="entry name" value="TFIIIC_sub6"/>
    <property type="match status" value="1"/>
</dbReference>
<dbReference type="Proteomes" id="UP001152799">
    <property type="component" value="Chromosome 2"/>
</dbReference>
<dbReference type="EMBL" id="OU892278">
    <property type="protein sequence ID" value="CAG9764343.1"/>
    <property type="molecule type" value="Genomic_DNA"/>
</dbReference>
<feature type="compositionally biased region" description="Basic and acidic residues" evidence="1">
    <location>
        <begin position="152"/>
        <end position="186"/>
    </location>
</feature>
<dbReference type="PANTHER" id="PTHR21860:SF2">
    <property type="entry name" value="GENERAL TRANSCRIPTION FACTOR 3C POLYPEPTIDE 6"/>
    <property type="match status" value="1"/>
</dbReference>
<evidence type="ECO:0000259" key="2">
    <source>
        <dbReference type="Pfam" id="PF10419"/>
    </source>
</evidence>
<feature type="region of interest" description="Disordered" evidence="1">
    <location>
        <begin position="145"/>
        <end position="186"/>
    </location>
</feature>
<reference evidence="3" key="1">
    <citation type="submission" date="2022-01" db="EMBL/GenBank/DDBJ databases">
        <authorList>
            <person name="King R."/>
        </authorList>
    </citation>
    <scope>NUCLEOTIDE SEQUENCE</scope>
</reference>
<dbReference type="InterPro" id="IPR019481">
    <property type="entry name" value="TFIIIC_triple_barrel"/>
</dbReference>
<dbReference type="PANTHER" id="PTHR21860">
    <property type="entry name" value="TRANSCRIPTION INITIATION FACTOR IIIC TFIIIC , POLYPEPTIDE 6-RELATED"/>
    <property type="match status" value="1"/>
</dbReference>
<dbReference type="GO" id="GO:0006383">
    <property type="term" value="P:transcription by RNA polymerase III"/>
    <property type="evidence" value="ECO:0007669"/>
    <property type="project" value="InterPro"/>
</dbReference>
<organism evidence="3 4">
    <name type="scientific">Ceutorhynchus assimilis</name>
    <name type="common">cabbage seed weevil</name>
    <dbReference type="NCBI Taxonomy" id="467358"/>
    <lineage>
        <taxon>Eukaryota</taxon>
        <taxon>Metazoa</taxon>
        <taxon>Ecdysozoa</taxon>
        <taxon>Arthropoda</taxon>
        <taxon>Hexapoda</taxon>
        <taxon>Insecta</taxon>
        <taxon>Pterygota</taxon>
        <taxon>Neoptera</taxon>
        <taxon>Endopterygota</taxon>
        <taxon>Coleoptera</taxon>
        <taxon>Polyphaga</taxon>
        <taxon>Cucujiformia</taxon>
        <taxon>Curculionidae</taxon>
        <taxon>Ceutorhynchinae</taxon>
        <taxon>Ceutorhynchus</taxon>
    </lineage>
</organism>
<gene>
    <name evidence="3" type="ORF">CEUTPL_LOCUS4983</name>
</gene>
<name>A0A9N9QLX5_9CUCU</name>
<dbReference type="InterPro" id="IPR042771">
    <property type="entry name" value="GTF3C6-like"/>
</dbReference>
<feature type="domain" description="Transcription factor TFIIIC triple barrel" evidence="2">
    <location>
        <begin position="7"/>
        <end position="101"/>
    </location>
</feature>
<sequence length="389" mass="45075">MDENTEKDKLVFLDFNDKLSNEIIKDKVFIRIANLEDKNPLVQVNDIIFEGTYDYSLGTNLFFEKGPNEEHGEFPFKEPLEFKLNFLTAQTKVLNCTQMKVPSTAVAAAPLPETQTRQDNLKFNFNWEYKELLEKFENGTLDLQDMISPKNDTQKDTDSAKNDTSERNIEPEIEPEPRPEPMETEGNRILDDNMEVFEIQDIGDPETTHEPELQDNLKNAYERLLLLARTPVKRVVEEEECVCDPKYKKEYDYRSTECKVLEPPLFSYIQSSTTPETTQINNYENHINLDRCVALGLLKPLDACPRMLTKKEQDQVMTVENFENLDLTARYLVLQAHMKELEKQVESNSSIKNSELDEFGRTPVETLHIFKKLASALSRRIDEISSIKN</sequence>